<reference evidence="2 3" key="1">
    <citation type="submission" date="2018-06" db="EMBL/GenBank/DDBJ databases">
        <title>Genomic Encyclopedia of Archaeal and Bacterial Type Strains, Phase II (KMG-II): from individual species to whole genera.</title>
        <authorList>
            <person name="Goeker M."/>
        </authorList>
    </citation>
    <scope>NUCLEOTIDE SEQUENCE [LARGE SCALE GENOMIC DNA]</scope>
    <source>
        <strain evidence="2 3">DSM 22009</strain>
    </source>
</reference>
<evidence type="ECO:0000313" key="3">
    <source>
        <dbReference type="Proteomes" id="UP000248916"/>
    </source>
</evidence>
<dbReference type="NCBIfam" id="TIGR02122">
    <property type="entry name" value="TRAP_TAXI"/>
    <property type="match status" value="1"/>
</dbReference>
<dbReference type="InterPro" id="IPR011852">
    <property type="entry name" value="TRAP_TAXI"/>
</dbReference>
<comment type="caution">
    <text evidence="2">The sequence shown here is derived from an EMBL/GenBank/DDBJ whole genome shotgun (WGS) entry which is preliminary data.</text>
</comment>
<feature type="chain" id="PRO_5015952141" description="TRAP transporter TAXI family solute receptor" evidence="1">
    <location>
        <begin position="24"/>
        <end position="326"/>
    </location>
</feature>
<keyword evidence="3" id="KW-1185">Reference proteome</keyword>
<keyword evidence="1" id="KW-0732">Signal</keyword>
<organism evidence="2 3">
    <name type="scientific">Palleronia aestuarii</name>
    <dbReference type="NCBI Taxonomy" id="568105"/>
    <lineage>
        <taxon>Bacteria</taxon>
        <taxon>Pseudomonadati</taxon>
        <taxon>Pseudomonadota</taxon>
        <taxon>Alphaproteobacteria</taxon>
        <taxon>Rhodobacterales</taxon>
        <taxon>Roseobacteraceae</taxon>
        <taxon>Palleronia</taxon>
    </lineage>
</organism>
<dbReference type="RefSeq" id="WP_111539219.1">
    <property type="nucleotide sequence ID" value="NZ_QKZL01000051.1"/>
</dbReference>
<evidence type="ECO:0000256" key="1">
    <source>
        <dbReference type="SAM" id="SignalP"/>
    </source>
</evidence>
<dbReference type="PANTHER" id="PTHR42941:SF1">
    <property type="entry name" value="SLL1037 PROTEIN"/>
    <property type="match status" value="1"/>
</dbReference>
<accession>A0A2W7MVW2</accession>
<evidence type="ECO:0008006" key="4">
    <source>
        <dbReference type="Google" id="ProtNLM"/>
    </source>
</evidence>
<dbReference type="Pfam" id="PF16868">
    <property type="entry name" value="NMT1_3"/>
    <property type="match status" value="1"/>
</dbReference>
<dbReference type="SUPFAM" id="SSF53850">
    <property type="entry name" value="Periplasmic binding protein-like II"/>
    <property type="match status" value="1"/>
</dbReference>
<dbReference type="Gene3D" id="3.40.190.10">
    <property type="entry name" value="Periplasmic binding protein-like II"/>
    <property type="match status" value="2"/>
</dbReference>
<proteinExistence type="predicted"/>
<name>A0A2W7MVW2_9RHOB</name>
<dbReference type="PANTHER" id="PTHR42941">
    <property type="entry name" value="SLL1037 PROTEIN"/>
    <property type="match status" value="1"/>
</dbReference>
<dbReference type="OrthoDB" id="9776669at2"/>
<feature type="signal peptide" evidence="1">
    <location>
        <begin position="1"/>
        <end position="23"/>
    </location>
</feature>
<gene>
    <name evidence="2" type="ORF">LX81_04287</name>
</gene>
<dbReference type="EMBL" id="QKZL01000051">
    <property type="protein sequence ID" value="PZX10267.1"/>
    <property type="molecule type" value="Genomic_DNA"/>
</dbReference>
<evidence type="ECO:0000313" key="2">
    <source>
        <dbReference type="EMBL" id="PZX10267.1"/>
    </source>
</evidence>
<dbReference type="AlphaFoldDB" id="A0A2W7MVW2"/>
<dbReference type="Proteomes" id="UP000248916">
    <property type="component" value="Unassembled WGS sequence"/>
</dbReference>
<protein>
    <recommendedName>
        <fullName evidence="4">TRAP transporter TAXI family solute receptor</fullName>
    </recommendedName>
</protein>
<sequence>MFHTFRAIVLASTVVLTSTAASAQGIIFSGVSSTSDDYQLGVVWSGIARDAGISMTVVENGTVSGMRKAAQGEVDMVGVGAPHYLDALNGTGKYIEDPERLREGYADMKAILAMPVGMAQYVARADSGIETFTDFAGKRVGIGRPGGNAGEVTQTLFDIHGIDGEVDAQSIEYGPALEQMAAGTMDATLVWGSIPTAAIDNASRQMNLRFVSPDPETLDAFKDAISNGEYYVYQKIPAASIEKAYEGRVAADEDAYAWTFPYQVMVRGDVDEDTVYELTKALWENIDAVNAASVGLSLVTKDSALEALSAELHPGAARYYKEAGLM</sequence>